<keyword evidence="2" id="KW-0812">Transmembrane</keyword>
<evidence type="ECO:0000259" key="3">
    <source>
        <dbReference type="Pfam" id="PF04773"/>
    </source>
</evidence>
<keyword evidence="2" id="KW-1133">Transmembrane helix</keyword>
<feature type="domain" description="FecR protein" evidence="3">
    <location>
        <begin position="126"/>
        <end position="214"/>
    </location>
</feature>
<evidence type="ECO:0000256" key="2">
    <source>
        <dbReference type="SAM" id="Phobius"/>
    </source>
</evidence>
<dbReference type="AlphaFoldDB" id="A0A562IYS0"/>
<dbReference type="PIRSF" id="PIRSF018266">
    <property type="entry name" value="FecR"/>
    <property type="match status" value="1"/>
</dbReference>
<dbReference type="GO" id="GO:0016989">
    <property type="term" value="F:sigma factor antagonist activity"/>
    <property type="evidence" value="ECO:0007669"/>
    <property type="project" value="TreeGrafter"/>
</dbReference>
<gene>
    <name evidence="5" type="ORF">LX59_01542</name>
</gene>
<evidence type="ECO:0000313" key="5">
    <source>
        <dbReference type="EMBL" id="TWH76032.1"/>
    </source>
</evidence>
<dbReference type="InterPro" id="IPR012373">
    <property type="entry name" value="Ferrdict_sens_TM"/>
</dbReference>
<dbReference type="InterPro" id="IPR032623">
    <property type="entry name" value="FecR_N"/>
</dbReference>
<proteinExistence type="predicted"/>
<dbReference type="Pfam" id="PF16220">
    <property type="entry name" value="DUF4880"/>
    <property type="match status" value="1"/>
</dbReference>
<name>A0A562IYS0_9GAMM</name>
<dbReference type="PANTHER" id="PTHR30273">
    <property type="entry name" value="PERIPLASMIC SIGNAL SENSOR AND SIGMA FACTOR ACTIVATOR FECR-RELATED"/>
    <property type="match status" value="1"/>
</dbReference>
<protein>
    <submittedName>
        <fullName evidence="5">FecR family protein</fullName>
    </submittedName>
</protein>
<dbReference type="EMBL" id="VLKG01000004">
    <property type="protein sequence ID" value="TWH76032.1"/>
    <property type="molecule type" value="Genomic_DNA"/>
</dbReference>
<organism evidence="5 6">
    <name type="scientific">Azomonas agilis</name>
    <dbReference type="NCBI Taxonomy" id="116849"/>
    <lineage>
        <taxon>Bacteria</taxon>
        <taxon>Pseudomonadati</taxon>
        <taxon>Pseudomonadota</taxon>
        <taxon>Gammaproteobacteria</taxon>
        <taxon>Pseudomonadales</taxon>
        <taxon>Pseudomonadaceae</taxon>
        <taxon>Azomonas</taxon>
    </lineage>
</organism>
<dbReference type="InterPro" id="IPR006860">
    <property type="entry name" value="FecR"/>
</dbReference>
<evidence type="ECO:0000313" key="6">
    <source>
        <dbReference type="Proteomes" id="UP000319627"/>
    </source>
</evidence>
<reference evidence="5 6" key="1">
    <citation type="submission" date="2019-07" db="EMBL/GenBank/DDBJ databases">
        <title>Genomic Encyclopedia of Type Strains, Phase I: the one thousand microbial genomes (KMG-I) project.</title>
        <authorList>
            <person name="Kyrpides N."/>
        </authorList>
    </citation>
    <scope>NUCLEOTIDE SEQUENCE [LARGE SCALE GENOMIC DNA]</scope>
    <source>
        <strain evidence="5 6">DSM 375</strain>
    </source>
</reference>
<dbReference type="Pfam" id="PF04773">
    <property type="entry name" value="FecR"/>
    <property type="match status" value="1"/>
</dbReference>
<evidence type="ECO:0000256" key="1">
    <source>
        <dbReference type="SAM" id="MobiDB-lite"/>
    </source>
</evidence>
<feature type="domain" description="FecR N-terminal" evidence="4">
    <location>
        <begin position="15"/>
        <end position="53"/>
    </location>
</feature>
<sequence>MNTQPPSPDDDTLLQEAADWCMRLHAEDCNEEDRQAFQQWMLADPRHAEEYLAILDIWALSEHLPRQNPPTPTYSNTPVTRPSMPVRRRRRPALRAAVVLLLVLPIAGYSGWMLGWLPNDYHNYQTEQRLLQVSLPDGSDLELNLETRLRFTNYRDQRQIELDKGEAYFHVQHDRDHPFVVKVGTSSITVTGTQFNILRYQDNVVVTVTEGSVRVRTAPQYGDSNITPGLQASYRQGDPKPHIAPVDTGKSLAWREGKLILDDLSLAQALPLINRYLDTPLELADSSVANLRIGGIYNTQELAGIVDILPQVLPIQISRAAGHLLIKSCHASL</sequence>
<dbReference type="RefSeq" id="WP_144571249.1">
    <property type="nucleotide sequence ID" value="NZ_VLKG01000004.1"/>
</dbReference>
<accession>A0A562IYS0</accession>
<dbReference type="PANTHER" id="PTHR30273:SF2">
    <property type="entry name" value="PROTEIN FECR"/>
    <property type="match status" value="1"/>
</dbReference>
<dbReference type="Gene3D" id="3.55.50.30">
    <property type="match status" value="1"/>
</dbReference>
<keyword evidence="6" id="KW-1185">Reference proteome</keyword>
<comment type="caution">
    <text evidence="5">The sequence shown here is derived from an EMBL/GenBank/DDBJ whole genome shotgun (WGS) entry which is preliminary data.</text>
</comment>
<feature type="transmembrane region" description="Helical" evidence="2">
    <location>
        <begin position="93"/>
        <end position="117"/>
    </location>
</feature>
<keyword evidence="2" id="KW-0472">Membrane</keyword>
<evidence type="ECO:0000259" key="4">
    <source>
        <dbReference type="Pfam" id="PF16220"/>
    </source>
</evidence>
<dbReference type="Gene3D" id="2.60.120.1440">
    <property type="match status" value="1"/>
</dbReference>
<dbReference type="Proteomes" id="UP000319627">
    <property type="component" value="Unassembled WGS sequence"/>
</dbReference>
<dbReference type="OrthoDB" id="9771237at2"/>
<feature type="region of interest" description="Disordered" evidence="1">
    <location>
        <begin position="66"/>
        <end position="87"/>
    </location>
</feature>